<keyword evidence="4 5" id="KW-0802">TPR repeat</keyword>
<evidence type="ECO:0000256" key="4">
    <source>
        <dbReference type="ARBA" id="ARBA00022803"/>
    </source>
</evidence>
<keyword evidence="7" id="KW-0472">Membrane</keyword>
<dbReference type="PANTHER" id="PTHR47870:SF1">
    <property type="entry name" value="CYTOCHROME C-TYPE BIOGENESIS PROTEIN CCMH"/>
    <property type="match status" value="1"/>
</dbReference>
<feature type="repeat" description="TPR" evidence="5">
    <location>
        <begin position="158"/>
        <end position="191"/>
    </location>
</feature>
<keyword evidence="10" id="KW-1185">Reference proteome</keyword>
<comment type="subcellular location">
    <subcellularLocation>
        <location evidence="1">Cell envelope</location>
    </subcellularLocation>
</comment>
<accession>A0A212PYC3</accession>
<dbReference type="Gene3D" id="1.25.40.10">
    <property type="entry name" value="Tetratricopeptide repeat domain"/>
    <property type="match status" value="2"/>
</dbReference>
<evidence type="ECO:0000259" key="8">
    <source>
        <dbReference type="Pfam" id="PF23914"/>
    </source>
</evidence>
<dbReference type="AlphaFoldDB" id="A0A212PYC3"/>
<keyword evidence="7" id="KW-1133">Transmembrane helix</keyword>
<dbReference type="OrthoDB" id="9815847at2"/>
<dbReference type="Pfam" id="PF23914">
    <property type="entry name" value="TPR_CcmH_CycH"/>
    <property type="match status" value="2"/>
</dbReference>
<keyword evidence="7" id="KW-0812">Transmembrane</keyword>
<evidence type="ECO:0000256" key="5">
    <source>
        <dbReference type="PROSITE-ProRule" id="PRU00339"/>
    </source>
</evidence>
<evidence type="ECO:0000313" key="10">
    <source>
        <dbReference type="Proteomes" id="UP000197065"/>
    </source>
</evidence>
<evidence type="ECO:0000313" key="9">
    <source>
        <dbReference type="EMBL" id="SNB51989.1"/>
    </source>
</evidence>
<dbReference type="InterPro" id="IPR051263">
    <property type="entry name" value="C-type_cytochrome_biogenesis"/>
</dbReference>
<dbReference type="SMART" id="SM00028">
    <property type="entry name" value="TPR"/>
    <property type="match status" value="4"/>
</dbReference>
<protein>
    <submittedName>
        <fullName evidence="9">Cytochrome c-type biogenesis protein CcmH</fullName>
    </submittedName>
</protein>
<dbReference type="Proteomes" id="UP000197065">
    <property type="component" value="Unassembled WGS sequence"/>
</dbReference>
<dbReference type="InterPro" id="IPR017560">
    <property type="entry name" value="Cyt_c_biogenesis_CcmI"/>
</dbReference>
<dbReference type="RefSeq" id="WP_088559495.1">
    <property type="nucleotide sequence ID" value="NZ_FYEH01000001.1"/>
</dbReference>
<dbReference type="InterPro" id="IPR019734">
    <property type="entry name" value="TPR_rpt"/>
</dbReference>
<feature type="region of interest" description="Disordered" evidence="6">
    <location>
        <begin position="288"/>
        <end position="315"/>
    </location>
</feature>
<evidence type="ECO:0000256" key="7">
    <source>
        <dbReference type="SAM" id="Phobius"/>
    </source>
</evidence>
<feature type="transmembrane region" description="Helical" evidence="7">
    <location>
        <begin position="6"/>
        <end position="24"/>
    </location>
</feature>
<organism evidence="9 10">
    <name type="scientific">Arboricoccus pini</name>
    <dbReference type="NCBI Taxonomy" id="1963835"/>
    <lineage>
        <taxon>Bacteria</taxon>
        <taxon>Pseudomonadati</taxon>
        <taxon>Pseudomonadota</taxon>
        <taxon>Alphaproteobacteria</taxon>
        <taxon>Geminicoccales</taxon>
        <taxon>Geminicoccaceae</taxon>
        <taxon>Arboricoccus</taxon>
    </lineage>
</organism>
<sequence length="463" mass="49716">MTPLILTLIALSLVAGGLLLLPFWRQRIHLSTRESELSIYRDQLREIERDLERGVLQPTEAEAARIEVERRLLKAGRRASAPEPASPSRSRGSLGVGLALAAAVPVLAALLYADIGHPDLPDQPIASRGRPIEDPQLAQIKGMVAGLEQRLQAKPDDLDGWLRLGRSKMVLADLEGAIAAYRRAQSLSPDQPDMLAGLGEALARRANSVTPEAQATFEHLLVVQPGDPRALYFIGLAHAESGDRPGAVERWRQLLAAAPAGASWRADMEASIRNAATQYGIAPDTILANLPAPPPPSTPSPDDEARRLASLPPDQRNAAIRGMVDRLQARLEREGGDATGWQRLGQARAMMGDKEAASAAFAKAMALAPDDPTIPLDYAQSLVGPISAQTKLPEVGDEAAQLFSKAISLNPDQPAALWFLGVHALQEGDQAEARRKWEKTLSLLDPKAADYAAVKQRLDALGG</sequence>
<keyword evidence="2" id="KW-0677">Repeat</keyword>
<dbReference type="InterPro" id="IPR011990">
    <property type="entry name" value="TPR-like_helical_dom_sf"/>
</dbReference>
<dbReference type="GO" id="GO:0017004">
    <property type="term" value="P:cytochrome complex assembly"/>
    <property type="evidence" value="ECO:0007669"/>
    <property type="project" value="UniProtKB-KW"/>
</dbReference>
<keyword evidence="3" id="KW-0201">Cytochrome c-type biogenesis</keyword>
<proteinExistence type="predicted"/>
<evidence type="ECO:0000256" key="3">
    <source>
        <dbReference type="ARBA" id="ARBA00022748"/>
    </source>
</evidence>
<reference evidence="9 10" key="1">
    <citation type="submission" date="2017-06" db="EMBL/GenBank/DDBJ databases">
        <authorList>
            <person name="Kim H.J."/>
            <person name="Triplett B.A."/>
        </authorList>
    </citation>
    <scope>NUCLEOTIDE SEQUENCE [LARGE SCALE GENOMIC DNA]</scope>
    <source>
        <strain evidence="9 10">B29T1</strain>
    </source>
</reference>
<dbReference type="NCBIfam" id="TIGR03142">
    <property type="entry name" value="cytochro_ccmI"/>
    <property type="match status" value="1"/>
</dbReference>
<evidence type="ECO:0000256" key="1">
    <source>
        <dbReference type="ARBA" id="ARBA00004196"/>
    </source>
</evidence>
<evidence type="ECO:0000256" key="2">
    <source>
        <dbReference type="ARBA" id="ARBA00022737"/>
    </source>
</evidence>
<dbReference type="PANTHER" id="PTHR47870">
    <property type="entry name" value="CYTOCHROME C-TYPE BIOGENESIS PROTEIN CCMH"/>
    <property type="match status" value="1"/>
</dbReference>
<feature type="domain" description="Cytochrome c-type biogenesis protein H TPR" evidence="8">
    <location>
        <begin position="327"/>
        <end position="448"/>
    </location>
</feature>
<gene>
    <name evidence="9" type="ORF">SAMN07250955_101161</name>
</gene>
<dbReference type="PROSITE" id="PS50005">
    <property type="entry name" value="TPR"/>
    <property type="match status" value="2"/>
</dbReference>
<dbReference type="EMBL" id="FYEH01000001">
    <property type="protein sequence ID" value="SNB51989.1"/>
    <property type="molecule type" value="Genomic_DNA"/>
</dbReference>
<feature type="repeat" description="TPR" evidence="5">
    <location>
        <begin position="338"/>
        <end position="371"/>
    </location>
</feature>
<dbReference type="InterPro" id="IPR056413">
    <property type="entry name" value="TPR_CcmH_CycH"/>
</dbReference>
<dbReference type="SUPFAM" id="SSF48452">
    <property type="entry name" value="TPR-like"/>
    <property type="match status" value="1"/>
</dbReference>
<dbReference type="GO" id="GO:0030313">
    <property type="term" value="C:cell envelope"/>
    <property type="evidence" value="ECO:0007669"/>
    <property type="project" value="UniProtKB-SubCell"/>
</dbReference>
<name>A0A212PYC3_9PROT</name>
<feature type="transmembrane region" description="Helical" evidence="7">
    <location>
        <begin position="94"/>
        <end position="113"/>
    </location>
</feature>
<feature type="domain" description="Cytochrome c-type biogenesis protein H TPR" evidence="8">
    <location>
        <begin position="138"/>
        <end position="260"/>
    </location>
</feature>
<evidence type="ECO:0000256" key="6">
    <source>
        <dbReference type="SAM" id="MobiDB-lite"/>
    </source>
</evidence>